<evidence type="ECO:0000313" key="2">
    <source>
        <dbReference type="EMBL" id="CAK9144205.1"/>
    </source>
</evidence>
<feature type="compositionally biased region" description="Polar residues" evidence="1">
    <location>
        <begin position="25"/>
        <end position="41"/>
    </location>
</feature>
<dbReference type="AlphaFoldDB" id="A0ABC8RHX9"/>
<evidence type="ECO:0000313" key="3">
    <source>
        <dbReference type="EMBL" id="CAK9145747.1"/>
    </source>
</evidence>
<feature type="region of interest" description="Disordered" evidence="1">
    <location>
        <begin position="18"/>
        <end position="41"/>
    </location>
</feature>
<dbReference type="EMBL" id="CAUOFW020001372">
    <property type="protein sequence ID" value="CAK9144205.1"/>
    <property type="molecule type" value="Genomic_DNA"/>
</dbReference>
<gene>
    <name evidence="2" type="ORF">ILEXP_LOCUS11946</name>
    <name evidence="3" type="ORF">ILEXP_LOCUS13569</name>
</gene>
<dbReference type="EMBL" id="CAUOFW020001503">
    <property type="protein sequence ID" value="CAK9145747.1"/>
    <property type="molecule type" value="Genomic_DNA"/>
</dbReference>
<organism evidence="2 4">
    <name type="scientific">Ilex paraguariensis</name>
    <name type="common">yerba mate</name>
    <dbReference type="NCBI Taxonomy" id="185542"/>
    <lineage>
        <taxon>Eukaryota</taxon>
        <taxon>Viridiplantae</taxon>
        <taxon>Streptophyta</taxon>
        <taxon>Embryophyta</taxon>
        <taxon>Tracheophyta</taxon>
        <taxon>Spermatophyta</taxon>
        <taxon>Magnoliopsida</taxon>
        <taxon>eudicotyledons</taxon>
        <taxon>Gunneridae</taxon>
        <taxon>Pentapetalae</taxon>
        <taxon>asterids</taxon>
        <taxon>campanulids</taxon>
        <taxon>Aquifoliales</taxon>
        <taxon>Aquifoliaceae</taxon>
        <taxon>Ilex</taxon>
    </lineage>
</organism>
<accession>A0ABC8RHX9</accession>
<protein>
    <submittedName>
        <fullName evidence="2">Uncharacterized protein</fullName>
    </submittedName>
</protein>
<comment type="caution">
    <text evidence="2">The sequence shown here is derived from an EMBL/GenBank/DDBJ whole genome shotgun (WGS) entry which is preliminary data.</text>
</comment>
<dbReference type="Proteomes" id="UP001642360">
    <property type="component" value="Unassembled WGS sequence"/>
</dbReference>
<keyword evidence="4" id="KW-1185">Reference proteome</keyword>
<name>A0ABC8RHX9_9AQUA</name>
<reference evidence="2 4" key="1">
    <citation type="submission" date="2024-02" db="EMBL/GenBank/DDBJ databases">
        <authorList>
            <person name="Vignale AGUSTIN F."/>
            <person name="Sosa J E."/>
            <person name="Modenutti C."/>
        </authorList>
    </citation>
    <scope>NUCLEOTIDE SEQUENCE [LARGE SCALE GENOMIC DNA]</scope>
</reference>
<evidence type="ECO:0000313" key="4">
    <source>
        <dbReference type="Proteomes" id="UP001642360"/>
    </source>
</evidence>
<proteinExistence type="predicted"/>
<sequence>MATSLRRFGRLVLMSCKKGQRRSNQRGFSATTSTTDENSFQQSGTKSINLFSAINQALHIALETDPRELNFV</sequence>
<evidence type="ECO:0000256" key="1">
    <source>
        <dbReference type="SAM" id="MobiDB-lite"/>
    </source>
</evidence>